<reference evidence="2" key="1">
    <citation type="journal article" date="2015" name="Nature">
        <title>Complex archaea that bridge the gap between prokaryotes and eukaryotes.</title>
        <authorList>
            <person name="Spang A."/>
            <person name="Saw J.H."/>
            <person name="Jorgensen S.L."/>
            <person name="Zaremba-Niedzwiedzka K."/>
            <person name="Martijn J."/>
            <person name="Lind A.E."/>
            <person name="van Eijk R."/>
            <person name="Schleper C."/>
            <person name="Guy L."/>
            <person name="Ettema T.J."/>
        </authorList>
    </citation>
    <scope>NUCLEOTIDE SEQUENCE</scope>
</reference>
<evidence type="ECO:0000313" key="2">
    <source>
        <dbReference type="EMBL" id="KKK86149.1"/>
    </source>
</evidence>
<sequence>VADTAIPLEDFGTVQARWGERFQRNIVTKVEDMLGGRIPGIAKPTPEGRAVRRAMVEADLYRVTQKARARSQLYEWAGRNRETLGLDGNGKVKAVQVAEGVDIPSGRKFFGLADDSLTQRLDHVVEHPEKYVINPAQRRAIDELDDILDQVLRLEQREGVDVMEIAGDYFPRVLVRRPADDPRGIKLAGRLGTRPGHAKSRFFGDIEKAWELGYRYDTPMAALFNRVESAADAIANVNAVRVVKSLGQKPSARISEELLDAARAAREEFKEARKLASKRGASKADKLRFQEAEVALDNHKKALRIAAQQAKDVQPKVFGRIVSPEVAEEFSRYIGNVPTDALDQVLQMARANMIWGDHSAGLVQFWTLFWRDNSVWWQAMGHGIIANLREPWGFVARNADVVSRGVSVGAITPPTEFL</sequence>
<feature type="coiled-coil region" evidence="1">
    <location>
        <begin position="255"/>
        <end position="309"/>
    </location>
</feature>
<dbReference type="EMBL" id="LAZR01050980">
    <property type="protein sequence ID" value="KKK86149.1"/>
    <property type="molecule type" value="Genomic_DNA"/>
</dbReference>
<keyword evidence="1" id="KW-0175">Coiled coil</keyword>
<comment type="caution">
    <text evidence="2">The sequence shown here is derived from an EMBL/GenBank/DDBJ whole genome shotgun (WGS) entry which is preliminary data.</text>
</comment>
<accession>A0A0F9B653</accession>
<organism evidence="2">
    <name type="scientific">marine sediment metagenome</name>
    <dbReference type="NCBI Taxonomy" id="412755"/>
    <lineage>
        <taxon>unclassified sequences</taxon>
        <taxon>metagenomes</taxon>
        <taxon>ecological metagenomes</taxon>
    </lineage>
</organism>
<dbReference type="AlphaFoldDB" id="A0A0F9B653"/>
<gene>
    <name evidence="2" type="ORF">LCGC14_2766130</name>
</gene>
<evidence type="ECO:0000256" key="1">
    <source>
        <dbReference type="SAM" id="Coils"/>
    </source>
</evidence>
<name>A0A0F9B653_9ZZZZ</name>
<protein>
    <submittedName>
        <fullName evidence="2">Uncharacterized protein</fullName>
    </submittedName>
</protein>
<proteinExistence type="predicted"/>
<feature type="non-terminal residue" evidence="2">
    <location>
        <position position="1"/>
    </location>
</feature>
<feature type="non-terminal residue" evidence="2">
    <location>
        <position position="418"/>
    </location>
</feature>